<dbReference type="EMBL" id="JAVREM010000025">
    <property type="protein sequence ID" value="MDT0320525.1"/>
    <property type="molecule type" value="Genomic_DNA"/>
</dbReference>
<evidence type="ECO:0000256" key="1">
    <source>
        <dbReference type="SAM" id="MobiDB-lite"/>
    </source>
</evidence>
<comment type="caution">
    <text evidence="3">The sequence shown here is derived from an EMBL/GenBank/DDBJ whole genome shotgun (WGS) entry which is preliminary data.</text>
</comment>
<proteinExistence type="predicted"/>
<protein>
    <submittedName>
        <fullName evidence="3">SRPBCC family protein</fullName>
    </submittedName>
</protein>
<dbReference type="InterPro" id="IPR005031">
    <property type="entry name" value="COQ10_START"/>
</dbReference>
<accession>A0ABU2LSL0</accession>
<feature type="region of interest" description="Disordered" evidence="1">
    <location>
        <begin position="1"/>
        <end position="20"/>
    </location>
</feature>
<feature type="region of interest" description="Disordered" evidence="1">
    <location>
        <begin position="245"/>
        <end position="304"/>
    </location>
</feature>
<evidence type="ECO:0000313" key="4">
    <source>
        <dbReference type="Proteomes" id="UP001183420"/>
    </source>
</evidence>
<dbReference type="SUPFAM" id="SSF55961">
    <property type="entry name" value="Bet v1-like"/>
    <property type="match status" value="1"/>
</dbReference>
<dbReference type="Pfam" id="PF03364">
    <property type="entry name" value="Polyketide_cyc"/>
    <property type="match status" value="1"/>
</dbReference>
<keyword evidence="4" id="KW-1185">Reference proteome</keyword>
<dbReference type="InterPro" id="IPR023393">
    <property type="entry name" value="START-like_dom_sf"/>
</dbReference>
<gene>
    <name evidence="3" type="ORF">RNC47_19500</name>
</gene>
<evidence type="ECO:0000313" key="3">
    <source>
        <dbReference type="EMBL" id="MDT0320525.1"/>
    </source>
</evidence>
<name>A0ABU2LSL0_9ACTN</name>
<dbReference type="Proteomes" id="UP001183420">
    <property type="component" value="Unassembled WGS sequence"/>
</dbReference>
<dbReference type="RefSeq" id="WP_311600454.1">
    <property type="nucleotide sequence ID" value="NZ_JAVREM010000025.1"/>
</dbReference>
<dbReference type="PANTHER" id="PTHR33824:SF7">
    <property type="entry name" value="POLYKETIDE CYCLASE_DEHYDRASE AND LIPID TRANSPORT SUPERFAMILY PROTEIN"/>
    <property type="match status" value="1"/>
</dbReference>
<organism evidence="3 4">
    <name type="scientific">Streptomyces millisiae</name>
    <dbReference type="NCBI Taxonomy" id="3075542"/>
    <lineage>
        <taxon>Bacteria</taxon>
        <taxon>Bacillati</taxon>
        <taxon>Actinomycetota</taxon>
        <taxon>Actinomycetes</taxon>
        <taxon>Kitasatosporales</taxon>
        <taxon>Streptomycetaceae</taxon>
        <taxon>Streptomyces</taxon>
    </lineage>
</organism>
<feature type="compositionally biased region" description="Basic and acidic residues" evidence="1">
    <location>
        <begin position="245"/>
        <end position="255"/>
    </location>
</feature>
<dbReference type="InterPro" id="IPR047137">
    <property type="entry name" value="ORF3"/>
</dbReference>
<evidence type="ECO:0000259" key="2">
    <source>
        <dbReference type="Pfam" id="PF03364"/>
    </source>
</evidence>
<feature type="domain" description="Coenzyme Q-binding protein COQ10 START" evidence="2">
    <location>
        <begin position="102"/>
        <end position="224"/>
    </location>
</feature>
<reference evidence="4" key="1">
    <citation type="submission" date="2023-07" db="EMBL/GenBank/DDBJ databases">
        <title>30 novel species of actinomycetes from the DSMZ collection.</title>
        <authorList>
            <person name="Nouioui I."/>
        </authorList>
    </citation>
    <scope>NUCLEOTIDE SEQUENCE [LARGE SCALE GENOMIC DNA]</scope>
    <source>
        <strain evidence="4">DSM 44918</strain>
    </source>
</reference>
<dbReference type="Gene3D" id="3.30.530.20">
    <property type="match status" value="1"/>
</dbReference>
<sequence length="304" mass="33728">MARQDQGRDTEDRQPDVMAESLERLREELGRFAGAQLHRLTGGAKDRAGMVAGAVGGRAKDAAGSAVGKASDRVKEAADKAGGGKGGAKGGKFTSIIETLDVGVPLRACYDYWCEYDQFSGFMKGVQSVDREDDDITSSWKAKIGPSTRDWKATVKEQVPDDRIEWTSEGSRGSTRGVVSFHELAPSLTRIVVVVQYYPAGFFEKTANLWRAQGRRLRLDLKHFQRYVTLEAEEEAEGWRGEIREGEVVRSHEEGLADDEEDEDEEFEDEEDEGEDEEEGDEEDGEEDGEDEGGGKPRGGRRRR</sequence>
<feature type="compositionally biased region" description="Acidic residues" evidence="1">
    <location>
        <begin position="256"/>
        <end position="292"/>
    </location>
</feature>
<dbReference type="CDD" id="cd07817">
    <property type="entry name" value="SRPBCC_8"/>
    <property type="match status" value="1"/>
</dbReference>
<dbReference type="PANTHER" id="PTHR33824">
    <property type="entry name" value="POLYKETIDE CYCLASE/DEHYDRASE AND LIPID TRANSPORT SUPERFAMILY PROTEIN"/>
    <property type="match status" value="1"/>
</dbReference>